<dbReference type="Pfam" id="PF01257">
    <property type="entry name" value="2Fe-2S_thioredx"/>
    <property type="match status" value="1"/>
</dbReference>
<dbReference type="RefSeq" id="WP_186923258.1">
    <property type="nucleotide sequence ID" value="NZ_JACOFW010000013.1"/>
</dbReference>
<keyword evidence="6" id="KW-1185">Reference proteome</keyword>
<dbReference type="EMBL" id="JACOFW010000013">
    <property type="protein sequence ID" value="MBC3808184.1"/>
    <property type="molecule type" value="Genomic_DNA"/>
</dbReference>
<organism evidence="5 6">
    <name type="scientific">Undibacterium seohonense</name>
    <dbReference type="NCBI Taxonomy" id="1344950"/>
    <lineage>
        <taxon>Bacteria</taxon>
        <taxon>Pseudomonadati</taxon>
        <taxon>Pseudomonadota</taxon>
        <taxon>Betaproteobacteria</taxon>
        <taxon>Burkholderiales</taxon>
        <taxon>Oxalobacteraceae</taxon>
        <taxon>Undibacterium</taxon>
    </lineage>
</organism>
<comment type="caution">
    <text evidence="5">The sequence shown here is derived from an EMBL/GenBank/DDBJ whole genome shotgun (WGS) entry which is preliminary data.</text>
</comment>
<keyword evidence="2" id="KW-0408">Iron</keyword>
<keyword evidence="1" id="KW-0479">Metal-binding</keyword>
<dbReference type="SUPFAM" id="SSF52833">
    <property type="entry name" value="Thioredoxin-like"/>
    <property type="match status" value="1"/>
</dbReference>
<protein>
    <submittedName>
        <fullName evidence="5">NAD(P)H-dependent oxidoreductase subunit E</fullName>
    </submittedName>
</protein>
<evidence type="ECO:0000256" key="2">
    <source>
        <dbReference type="ARBA" id="ARBA00023004"/>
    </source>
</evidence>
<dbReference type="InterPro" id="IPR036249">
    <property type="entry name" value="Thioredoxin-like_sf"/>
</dbReference>
<evidence type="ECO:0000313" key="5">
    <source>
        <dbReference type="EMBL" id="MBC3808184.1"/>
    </source>
</evidence>
<name>A0ABR6X793_9BURK</name>
<dbReference type="Gene3D" id="1.10.10.1590">
    <property type="entry name" value="NADH-quinone oxidoreductase subunit E"/>
    <property type="match status" value="1"/>
</dbReference>
<evidence type="ECO:0000313" key="6">
    <source>
        <dbReference type="Proteomes" id="UP000648257"/>
    </source>
</evidence>
<keyword evidence="3" id="KW-0411">Iron-sulfur</keyword>
<proteinExistence type="predicted"/>
<dbReference type="Proteomes" id="UP000648257">
    <property type="component" value="Unassembled WGS sequence"/>
</dbReference>
<evidence type="ECO:0000256" key="4">
    <source>
        <dbReference type="SAM" id="MobiDB-lite"/>
    </source>
</evidence>
<feature type="region of interest" description="Disordered" evidence="4">
    <location>
        <begin position="1"/>
        <end position="24"/>
    </location>
</feature>
<evidence type="ECO:0000256" key="1">
    <source>
        <dbReference type="ARBA" id="ARBA00022723"/>
    </source>
</evidence>
<gene>
    <name evidence="5" type="ORF">H8K52_12595</name>
</gene>
<accession>A0ABR6X793</accession>
<sequence>MIPIIPISENRQRKRQQTKGRQVDPSALEAVRKLLGDASRQKDLLIEHLHKINDHFGYLPVAHLVALTHERRLAQTDVFEVASFYHHFNIAFESDTARTDLRLRVCYSW</sequence>
<reference evidence="5 6" key="1">
    <citation type="submission" date="2020-08" db="EMBL/GenBank/DDBJ databases">
        <title>Novel species isolated from subtropical streams in China.</title>
        <authorList>
            <person name="Lu H."/>
        </authorList>
    </citation>
    <scope>NUCLEOTIDE SEQUENCE [LARGE SCALE GENOMIC DNA]</scope>
    <source>
        <strain evidence="5 6">KACC 16656</strain>
    </source>
</reference>
<evidence type="ECO:0000256" key="3">
    <source>
        <dbReference type="ARBA" id="ARBA00023014"/>
    </source>
</evidence>
<dbReference type="InterPro" id="IPR041921">
    <property type="entry name" value="NuoE_N"/>
</dbReference>